<dbReference type="AlphaFoldDB" id="A0A3M5ZZJ8"/>
<evidence type="ECO:0000313" key="2">
    <source>
        <dbReference type="EMBL" id="RMV12485.1"/>
    </source>
</evidence>
<reference evidence="2 3" key="1">
    <citation type="submission" date="2018-08" db="EMBL/GenBank/DDBJ databases">
        <title>Recombination of ecologically and evolutionarily significant loci maintains genetic cohesion in the Pseudomonas syringae species complex.</title>
        <authorList>
            <person name="Dillon M."/>
            <person name="Thakur S."/>
            <person name="Almeida R.N.D."/>
            <person name="Weir B.S."/>
            <person name="Guttman D.S."/>
        </authorList>
    </citation>
    <scope>NUCLEOTIDE SEQUENCE [LARGE SCALE GENOMIC DNA]</scope>
    <source>
        <strain evidence="2 3">ICMP 11897</strain>
    </source>
</reference>
<evidence type="ECO:0000256" key="1">
    <source>
        <dbReference type="SAM" id="Coils"/>
    </source>
</evidence>
<proteinExistence type="predicted"/>
<dbReference type="EMBL" id="RBUN01000465">
    <property type="protein sequence ID" value="RMV12485.1"/>
    <property type="molecule type" value="Genomic_DNA"/>
</dbReference>
<gene>
    <name evidence="2" type="ORF">ALP16_05042</name>
</gene>
<evidence type="ECO:0000313" key="3">
    <source>
        <dbReference type="Proteomes" id="UP000272703"/>
    </source>
</evidence>
<dbReference type="Proteomes" id="UP000272703">
    <property type="component" value="Unassembled WGS sequence"/>
</dbReference>
<comment type="caution">
    <text evidence="2">The sequence shown here is derived from an EMBL/GenBank/DDBJ whole genome shotgun (WGS) entry which is preliminary data.</text>
</comment>
<sequence length="166" mass="17426">MPSDEQGCLGMSTTLPLINSITIRTATSQITYSSQASESSVETPAGEAKGVEVNLSSAGKAAAASSSRNADIEQSGLPASVQKILKAIRELQRRIAETMEQIQKALKDPSLSPEERRTKAAALQTVLTTLQAQVSNSTADLSSLMNSLNSSDADKTKAGMLVLAKM</sequence>
<protein>
    <submittedName>
        <fullName evidence="2">Methyl-accepting chemotaxis protein</fullName>
    </submittedName>
</protein>
<name>A0A3M5ZZJ8_PSESS</name>
<keyword evidence="1" id="KW-0175">Coiled coil</keyword>
<feature type="coiled-coil region" evidence="1">
    <location>
        <begin position="81"/>
        <end position="108"/>
    </location>
</feature>
<organism evidence="2 3">
    <name type="scientific">Pseudomonas savastanoi</name>
    <name type="common">Pseudomonas syringae pv. savastanoi</name>
    <dbReference type="NCBI Taxonomy" id="29438"/>
    <lineage>
        <taxon>Bacteria</taxon>
        <taxon>Pseudomonadati</taxon>
        <taxon>Pseudomonadota</taxon>
        <taxon>Gammaproteobacteria</taxon>
        <taxon>Pseudomonadales</taxon>
        <taxon>Pseudomonadaceae</taxon>
        <taxon>Pseudomonas</taxon>
    </lineage>
</organism>
<accession>A0A3M5ZZJ8</accession>